<dbReference type="EMBL" id="JABANE010000024">
    <property type="protein sequence ID" value="NME68460.1"/>
    <property type="molecule type" value="Genomic_DNA"/>
</dbReference>
<comment type="caution">
    <text evidence="2">The sequence shown here is derived from an EMBL/GenBank/DDBJ whole genome shotgun (WGS) entry which is preliminary data.</text>
</comment>
<gene>
    <name evidence="2" type="ORF">HHU12_10865</name>
</gene>
<evidence type="ECO:0000313" key="3">
    <source>
        <dbReference type="Proteomes" id="UP000576082"/>
    </source>
</evidence>
<reference evidence="2 3" key="1">
    <citation type="submission" date="2020-04" db="EMBL/GenBank/DDBJ databases">
        <title>Flammeovirga sp. SR4, a novel species isolated from seawater.</title>
        <authorList>
            <person name="Wang X."/>
        </authorList>
    </citation>
    <scope>NUCLEOTIDE SEQUENCE [LARGE SCALE GENOMIC DNA]</scope>
    <source>
        <strain evidence="2 3">ATCC 23126</strain>
    </source>
</reference>
<keyword evidence="3" id="KW-1185">Reference proteome</keyword>
<name>A0A7X9RTG3_9BACT</name>
<organism evidence="2 3">
    <name type="scientific">Flammeovirga aprica JL-4</name>
    <dbReference type="NCBI Taxonomy" id="694437"/>
    <lineage>
        <taxon>Bacteria</taxon>
        <taxon>Pseudomonadati</taxon>
        <taxon>Bacteroidota</taxon>
        <taxon>Cytophagia</taxon>
        <taxon>Cytophagales</taxon>
        <taxon>Flammeovirgaceae</taxon>
        <taxon>Flammeovirga</taxon>
    </lineage>
</organism>
<feature type="transmembrane region" description="Helical" evidence="1">
    <location>
        <begin position="12"/>
        <end position="34"/>
    </location>
</feature>
<keyword evidence="1" id="KW-0472">Membrane</keyword>
<proteinExistence type="predicted"/>
<evidence type="ECO:0000313" key="2">
    <source>
        <dbReference type="EMBL" id="NME68460.1"/>
    </source>
</evidence>
<dbReference type="AlphaFoldDB" id="A0A7X9RTG3"/>
<dbReference type="RefSeq" id="WP_169656764.1">
    <property type="nucleotide sequence ID" value="NZ_JABANE010000024.1"/>
</dbReference>
<keyword evidence="1" id="KW-0812">Transmembrane</keyword>
<keyword evidence="1" id="KW-1133">Transmembrane helix</keyword>
<protein>
    <submittedName>
        <fullName evidence="2">Uncharacterized protein</fullName>
    </submittedName>
</protein>
<sequence>MKIELKKGLLRLPLILLIPLAFVIFLLFNPSFFYNRETQIENYTIYHQQELDPQLGRQLAKVDSMLRKSELYEERLDLKICLNEGAVYPQIMKALWGDAFGWGMSNIVVINGEMDLAQNIVTHHGYQWNLEQLLLHELTHCLQFHTFGLWNSNPFAKYPKWKWEGYAEYIARQGKGQHSLLKNMERIESARMVDPDEWGVFFEDKTVAPRQYYDYWLMVQYCMEVKKMSYRKLLKKKINKEELEEEMMMWYDLKVRN</sequence>
<evidence type="ECO:0000256" key="1">
    <source>
        <dbReference type="SAM" id="Phobius"/>
    </source>
</evidence>
<dbReference type="Proteomes" id="UP000576082">
    <property type="component" value="Unassembled WGS sequence"/>
</dbReference>
<accession>A0A7X9RTG3</accession>